<dbReference type="Proteomes" id="UP000298663">
    <property type="component" value="Unassembled WGS sequence"/>
</dbReference>
<name>A0A4U5P9J9_STECR</name>
<dbReference type="EMBL" id="AZBU02000002">
    <property type="protein sequence ID" value="TKR92948.1"/>
    <property type="molecule type" value="Genomic_DNA"/>
</dbReference>
<evidence type="ECO:0000313" key="2">
    <source>
        <dbReference type="Proteomes" id="UP000298663"/>
    </source>
</evidence>
<sequence>MHEVAEGALAATSQFVLTAASFAEVGDRRELGVNRLAVEPAVLQGLHTAFGVVFAGELHVNVADHVFSNVVAHVHLLNLAVLLVQFGEDLLEEVVEVILFLFVVLADLRKRVRLAHVDDRVVVEVFQQNRLGERRHDVRSGALVAMTACADLEIEGAVNFILLSSVNGSQILGSGEMSHGCGWL</sequence>
<evidence type="ECO:0000313" key="1">
    <source>
        <dbReference type="EMBL" id="TKR92948.1"/>
    </source>
</evidence>
<reference evidence="1 2" key="2">
    <citation type="journal article" date="2019" name="G3 (Bethesda)">
        <title>Hybrid Assembly of the Genome of the Entomopathogenic Nematode Steinernema carpocapsae Identifies the X-Chromosome.</title>
        <authorList>
            <person name="Serra L."/>
            <person name="Macchietto M."/>
            <person name="Macias-Munoz A."/>
            <person name="McGill C.J."/>
            <person name="Rodriguez I.M."/>
            <person name="Rodriguez B."/>
            <person name="Murad R."/>
            <person name="Mortazavi A."/>
        </authorList>
    </citation>
    <scope>NUCLEOTIDE SEQUENCE [LARGE SCALE GENOMIC DNA]</scope>
    <source>
        <strain evidence="1 2">ALL</strain>
    </source>
</reference>
<accession>A0A4U5P9J9</accession>
<proteinExistence type="predicted"/>
<comment type="caution">
    <text evidence="1">The sequence shown here is derived from an EMBL/GenBank/DDBJ whole genome shotgun (WGS) entry which is preliminary data.</text>
</comment>
<protein>
    <submittedName>
        <fullName evidence="1">Uncharacterized protein</fullName>
    </submittedName>
</protein>
<keyword evidence="2" id="KW-1185">Reference proteome</keyword>
<gene>
    <name evidence="1" type="ORF">L596_007497</name>
</gene>
<reference evidence="1 2" key="1">
    <citation type="journal article" date="2015" name="Genome Biol.">
        <title>Comparative genomics of Steinernema reveals deeply conserved gene regulatory networks.</title>
        <authorList>
            <person name="Dillman A.R."/>
            <person name="Macchietto M."/>
            <person name="Porter C.F."/>
            <person name="Rogers A."/>
            <person name="Williams B."/>
            <person name="Antoshechkin I."/>
            <person name="Lee M.M."/>
            <person name="Goodwin Z."/>
            <person name="Lu X."/>
            <person name="Lewis E.E."/>
            <person name="Goodrich-Blair H."/>
            <person name="Stock S.P."/>
            <person name="Adams B.J."/>
            <person name="Sternberg P.W."/>
            <person name="Mortazavi A."/>
        </authorList>
    </citation>
    <scope>NUCLEOTIDE SEQUENCE [LARGE SCALE GENOMIC DNA]</scope>
    <source>
        <strain evidence="1 2">ALL</strain>
    </source>
</reference>
<organism evidence="1 2">
    <name type="scientific">Steinernema carpocapsae</name>
    <name type="common">Entomopathogenic nematode</name>
    <dbReference type="NCBI Taxonomy" id="34508"/>
    <lineage>
        <taxon>Eukaryota</taxon>
        <taxon>Metazoa</taxon>
        <taxon>Ecdysozoa</taxon>
        <taxon>Nematoda</taxon>
        <taxon>Chromadorea</taxon>
        <taxon>Rhabditida</taxon>
        <taxon>Tylenchina</taxon>
        <taxon>Panagrolaimomorpha</taxon>
        <taxon>Strongyloidoidea</taxon>
        <taxon>Steinernematidae</taxon>
        <taxon>Steinernema</taxon>
    </lineage>
</organism>
<dbReference type="AlphaFoldDB" id="A0A4U5P9J9"/>